<evidence type="ECO:0000256" key="5">
    <source>
        <dbReference type="ARBA" id="ARBA00022741"/>
    </source>
</evidence>
<dbReference type="FunFam" id="3.30.1180.20:FF:000001">
    <property type="entry name" value="Dihydroxyacetone kinase 1"/>
    <property type="match status" value="1"/>
</dbReference>
<dbReference type="Proteomes" id="UP000789831">
    <property type="component" value="Unassembled WGS sequence"/>
</dbReference>
<comment type="catalytic activity">
    <reaction evidence="10">
        <text>dihydroxyacetone + ATP = dihydroxyacetone phosphate + ADP + H(+)</text>
        <dbReference type="Rhea" id="RHEA:15773"/>
        <dbReference type="ChEBI" id="CHEBI:15378"/>
        <dbReference type="ChEBI" id="CHEBI:16016"/>
        <dbReference type="ChEBI" id="CHEBI:30616"/>
        <dbReference type="ChEBI" id="CHEBI:57642"/>
        <dbReference type="ChEBI" id="CHEBI:456216"/>
        <dbReference type="EC" id="2.7.1.29"/>
    </reaction>
</comment>
<proteinExistence type="inferred from homology"/>
<comment type="function">
    <text evidence="1">Catalyzes both the phosphorylation of dihydroxyacetone and of glyceraldehyde.</text>
</comment>
<dbReference type="GO" id="GO:0005524">
    <property type="term" value="F:ATP binding"/>
    <property type="evidence" value="ECO:0007669"/>
    <property type="project" value="UniProtKB-KW"/>
</dbReference>
<evidence type="ECO:0000313" key="16">
    <source>
        <dbReference type="Proteomes" id="UP000789831"/>
    </source>
</evidence>
<dbReference type="GO" id="GO:0019563">
    <property type="term" value="P:glycerol catabolic process"/>
    <property type="evidence" value="ECO:0007669"/>
    <property type="project" value="TreeGrafter"/>
</dbReference>
<evidence type="ECO:0000259" key="14">
    <source>
        <dbReference type="PROSITE" id="PS51481"/>
    </source>
</evidence>
<sequence length="606" mass="64631">MTSHEESSHQRPIKHFVNDTKNIVVEALRGICLTFPHLRLIEQEKGKADIDEIKNKQVTLISGGGAGHEPAHAGFVGPNLLSAAVSGNIFASPSTSQILAAIRRVQSPHGTLLIVKNYTGDCLNFGLAAERAKAEGIKVDVIIVGDDVGVGKEQGGLVGRRGLAGTVFVHKVAGAIAAKGATLEDTKAAAELVARNIGTIGVAFDHCIIPGSQSAAFLSKDEIELGMGLHNEPGYKKISLTPSRELVRTMLDTILDTTDPDRSFLDIKPNRDSIALLVNNLGGLSAIEGGVVVKDAIEYLEEKQFQVKRVYLGHFMTSLSMPGVSLTILKLPIGGGEKVLEYLDEPVQVPGWQNRIVVDSSGLQQDLDEKVSRSRLAGNDNIEHTIGVDSSSFQKSIALACQAAIKAEPVITKYDMIVGDGDCGTTLKNGATAILDAFDEYRINTKNVPEAIRQISDILENSMGGTSGAIYCIFLNGLANGVLSTAVKHPDSHSISIDAKCWAESLKIALTSLSLYTKAKVGDRTLMDTLIPFIETFTTNTTNDTHQALRSALNAAQQGAENTRTLKARLGRASYISDESIKEANVPDPGAWGLVTILNGLLGSQI</sequence>
<dbReference type="SUPFAM" id="SSF101473">
    <property type="entry name" value="DhaL-like"/>
    <property type="match status" value="1"/>
</dbReference>
<dbReference type="NCBIfam" id="NF011049">
    <property type="entry name" value="PRK14479.1"/>
    <property type="match status" value="1"/>
</dbReference>
<evidence type="ECO:0000256" key="9">
    <source>
        <dbReference type="ARBA" id="ARBA00047974"/>
    </source>
</evidence>
<dbReference type="PANTHER" id="PTHR28629:SF4">
    <property type="entry name" value="TRIOKINASE_FMN CYCLASE"/>
    <property type="match status" value="1"/>
</dbReference>
<dbReference type="OrthoDB" id="1724672at2759"/>
<dbReference type="NCBIfam" id="TIGR02361">
    <property type="entry name" value="dak_ATP"/>
    <property type="match status" value="1"/>
</dbReference>
<accession>A0A9N8Z6X3</accession>
<keyword evidence="8" id="KW-0067">ATP-binding</keyword>
<feature type="binding site" evidence="12">
    <location>
        <begin position="65"/>
        <end position="68"/>
    </location>
    <ligand>
        <name>substrate</name>
    </ligand>
</feature>
<comment type="caution">
    <text evidence="15">The sequence shown here is derived from an EMBL/GenBank/DDBJ whole genome shotgun (WGS) entry which is preliminary data.</text>
</comment>
<gene>
    <name evidence="15" type="ORF">AGERDE_LOCUS3055</name>
</gene>
<evidence type="ECO:0000256" key="4">
    <source>
        <dbReference type="ARBA" id="ARBA00022679"/>
    </source>
</evidence>
<dbReference type="PROSITE" id="PS51481">
    <property type="entry name" value="DHAK"/>
    <property type="match status" value="1"/>
</dbReference>
<dbReference type="GO" id="GO:0004371">
    <property type="term" value="F:glycerone kinase activity"/>
    <property type="evidence" value="ECO:0007669"/>
    <property type="project" value="UniProtKB-EC"/>
</dbReference>
<feature type="binding site" evidence="12">
    <location>
        <position position="116"/>
    </location>
    <ligand>
        <name>substrate</name>
    </ligand>
</feature>
<feature type="active site" description="Tele-hemiaminal-histidine intermediate" evidence="11">
    <location>
        <position position="230"/>
    </location>
</feature>
<dbReference type="PANTHER" id="PTHR28629">
    <property type="entry name" value="TRIOKINASE/FMN CYCLASE"/>
    <property type="match status" value="1"/>
</dbReference>
<keyword evidence="7" id="KW-0319">Glycerol metabolism</keyword>
<evidence type="ECO:0000256" key="6">
    <source>
        <dbReference type="ARBA" id="ARBA00022777"/>
    </source>
</evidence>
<protein>
    <submittedName>
        <fullName evidence="15">1023_t:CDS:1</fullName>
    </submittedName>
</protein>
<organism evidence="15 16">
    <name type="scientific">Ambispora gerdemannii</name>
    <dbReference type="NCBI Taxonomy" id="144530"/>
    <lineage>
        <taxon>Eukaryota</taxon>
        <taxon>Fungi</taxon>
        <taxon>Fungi incertae sedis</taxon>
        <taxon>Mucoromycota</taxon>
        <taxon>Glomeromycotina</taxon>
        <taxon>Glomeromycetes</taxon>
        <taxon>Archaeosporales</taxon>
        <taxon>Ambisporaceae</taxon>
        <taxon>Ambispora</taxon>
    </lineage>
</organism>
<dbReference type="GO" id="GO:0005829">
    <property type="term" value="C:cytosol"/>
    <property type="evidence" value="ECO:0007669"/>
    <property type="project" value="TreeGrafter"/>
</dbReference>
<dbReference type="Pfam" id="PF02733">
    <property type="entry name" value="Dak1"/>
    <property type="match status" value="1"/>
</dbReference>
<keyword evidence="5" id="KW-0547">Nucleotide-binding</keyword>
<dbReference type="SUPFAM" id="SSF82549">
    <property type="entry name" value="DAK1/DegV-like"/>
    <property type="match status" value="1"/>
</dbReference>
<dbReference type="Gene3D" id="1.25.40.340">
    <property type="match status" value="1"/>
</dbReference>
<evidence type="ECO:0000313" key="15">
    <source>
        <dbReference type="EMBL" id="CAG8477462.1"/>
    </source>
</evidence>
<evidence type="ECO:0000256" key="11">
    <source>
        <dbReference type="PIRSR" id="PIRSR612734-1"/>
    </source>
</evidence>
<dbReference type="FunFam" id="3.40.50.10440:FF:000001">
    <property type="entry name" value="Dihydroxyacetone kinase, DhaK subunit"/>
    <property type="match status" value="1"/>
</dbReference>
<dbReference type="InterPro" id="IPR004007">
    <property type="entry name" value="DhaL_dom"/>
</dbReference>
<keyword evidence="6" id="KW-0418">Kinase</keyword>
<dbReference type="InterPro" id="IPR012734">
    <property type="entry name" value="DhaK_ATP"/>
</dbReference>
<dbReference type="InterPro" id="IPR004006">
    <property type="entry name" value="DhaK_dom"/>
</dbReference>
<comment type="similarity">
    <text evidence="3">Belongs to the dihydroxyacetone kinase (DAK) family.</text>
</comment>
<dbReference type="InterPro" id="IPR036117">
    <property type="entry name" value="DhaL_dom_sf"/>
</dbReference>
<evidence type="ECO:0000259" key="13">
    <source>
        <dbReference type="PROSITE" id="PS51480"/>
    </source>
</evidence>
<dbReference type="Gene3D" id="3.40.50.10440">
    <property type="entry name" value="Dihydroxyacetone kinase, domain 1"/>
    <property type="match status" value="1"/>
</dbReference>
<dbReference type="EMBL" id="CAJVPL010000276">
    <property type="protein sequence ID" value="CAG8477462.1"/>
    <property type="molecule type" value="Genomic_DNA"/>
</dbReference>
<name>A0A9N8Z6X3_9GLOM</name>
<evidence type="ECO:0000256" key="2">
    <source>
        <dbReference type="ARBA" id="ARBA00004778"/>
    </source>
</evidence>
<dbReference type="AlphaFoldDB" id="A0A9N8Z6X3"/>
<dbReference type="GO" id="GO:0050354">
    <property type="term" value="F:triokinase activity"/>
    <property type="evidence" value="ECO:0007669"/>
    <property type="project" value="UniProtKB-EC"/>
</dbReference>
<dbReference type="InterPro" id="IPR050861">
    <property type="entry name" value="Dihydroxyacetone_Kinase"/>
</dbReference>
<keyword evidence="16" id="KW-1185">Reference proteome</keyword>
<feature type="binding site" evidence="12">
    <location>
        <position position="121"/>
    </location>
    <ligand>
        <name>substrate</name>
    </ligand>
</feature>
<evidence type="ECO:0000256" key="8">
    <source>
        <dbReference type="ARBA" id="ARBA00022840"/>
    </source>
</evidence>
<reference evidence="15" key="1">
    <citation type="submission" date="2021-06" db="EMBL/GenBank/DDBJ databases">
        <authorList>
            <person name="Kallberg Y."/>
            <person name="Tangrot J."/>
            <person name="Rosling A."/>
        </authorList>
    </citation>
    <scope>NUCLEOTIDE SEQUENCE</scope>
    <source>
        <strain evidence="15">MT106</strain>
    </source>
</reference>
<comment type="pathway">
    <text evidence="2">Polyol metabolism; glycerol fermentation; glycerone phosphate from glycerol (oxidative route): step 2/2.</text>
</comment>
<comment type="catalytic activity">
    <reaction evidence="9">
        <text>D-glyceraldehyde + ATP = D-glyceraldehyde 3-phosphate + ADP + H(+)</text>
        <dbReference type="Rhea" id="RHEA:13941"/>
        <dbReference type="ChEBI" id="CHEBI:15378"/>
        <dbReference type="ChEBI" id="CHEBI:17378"/>
        <dbReference type="ChEBI" id="CHEBI:30616"/>
        <dbReference type="ChEBI" id="CHEBI:59776"/>
        <dbReference type="ChEBI" id="CHEBI:456216"/>
        <dbReference type="EC" id="2.7.1.28"/>
    </reaction>
</comment>
<dbReference type="SMART" id="SM01120">
    <property type="entry name" value="Dak2"/>
    <property type="match status" value="1"/>
</dbReference>
<feature type="domain" description="DhaL" evidence="13">
    <location>
        <begin position="391"/>
        <end position="603"/>
    </location>
</feature>
<dbReference type="FunFam" id="1.25.40.340:FF:000001">
    <property type="entry name" value="Dihydroxyacetone kinase 1"/>
    <property type="match status" value="1"/>
</dbReference>
<evidence type="ECO:0000256" key="7">
    <source>
        <dbReference type="ARBA" id="ARBA00022798"/>
    </source>
</evidence>
<dbReference type="Pfam" id="PF02734">
    <property type="entry name" value="Dak2"/>
    <property type="match status" value="1"/>
</dbReference>
<feature type="domain" description="DhaK" evidence="14">
    <location>
        <begin position="19"/>
        <end position="352"/>
    </location>
</feature>
<evidence type="ECO:0000256" key="1">
    <source>
        <dbReference type="ARBA" id="ARBA00003264"/>
    </source>
</evidence>
<keyword evidence="4" id="KW-0808">Transferase</keyword>
<evidence type="ECO:0000256" key="10">
    <source>
        <dbReference type="ARBA" id="ARBA00048898"/>
    </source>
</evidence>
<evidence type="ECO:0000256" key="12">
    <source>
        <dbReference type="PIRSR" id="PIRSR612734-2"/>
    </source>
</evidence>
<dbReference type="Gene3D" id="3.30.1180.20">
    <property type="entry name" value="Dihydroxyacetone kinase, domain 2"/>
    <property type="match status" value="1"/>
</dbReference>
<evidence type="ECO:0000256" key="3">
    <source>
        <dbReference type="ARBA" id="ARBA00008757"/>
    </source>
</evidence>
<dbReference type="PROSITE" id="PS51480">
    <property type="entry name" value="DHAL"/>
    <property type="match status" value="1"/>
</dbReference>